<accession>A0A0A9A728</accession>
<evidence type="ECO:0000313" key="1">
    <source>
        <dbReference type="EMBL" id="JAD44800.1"/>
    </source>
</evidence>
<protein>
    <submittedName>
        <fullName evidence="1">Uncharacterized protein</fullName>
    </submittedName>
</protein>
<proteinExistence type="predicted"/>
<dbReference type="AlphaFoldDB" id="A0A0A9A728"/>
<sequence length="74" mass="8032">MCTRCTWPDGELLGVQLCADSGLPAVQGLQAPPYEHVKAILEAGASRLIGVICLQNLQSFVWGNHLARRRKNCG</sequence>
<dbReference type="EMBL" id="GBRH01253095">
    <property type="protein sequence ID" value="JAD44800.1"/>
    <property type="molecule type" value="Transcribed_RNA"/>
</dbReference>
<reference evidence="1" key="1">
    <citation type="submission" date="2014-09" db="EMBL/GenBank/DDBJ databases">
        <authorList>
            <person name="Magalhaes I.L.F."/>
            <person name="Oliveira U."/>
            <person name="Santos F.R."/>
            <person name="Vidigal T.H.D.A."/>
            <person name="Brescovit A.D."/>
            <person name="Santos A.J."/>
        </authorList>
    </citation>
    <scope>NUCLEOTIDE SEQUENCE</scope>
    <source>
        <tissue evidence="1">Shoot tissue taken approximately 20 cm above the soil surface</tissue>
    </source>
</reference>
<reference evidence="1" key="2">
    <citation type="journal article" date="2015" name="Data Brief">
        <title>Shoot transcriptome of the giant reed, Arundo donax.</title>
        <authorList>
            <person name="Barrero R.A."/>
            <person name="Guerrero F.D."/>
            <person name="Moolhuijzen P."/>
            <person name="Goolsby J.A."/>
            <person name="Tidwell J."/>
            <person name="Bellgard S.E."/>
            <person name="Bellgard M.I."/>
        </authorList>
    </citation>
    <scope>NUCLEOTIDE SEQUENCE</scope>
    <source>
        <tissue evidence="1">Shoot tissue taken approximately 20 cm above the soil surface</tissue>
    </source>
</reference>
<organism evidence="1">
    <name type="scientific">Arundo donax</name>
    <name type="common">Giant reed</name>
    <name type="synonym">Donax arundinaceus</name>
    <dbReference type="NCBI Taxonomy" id="35708"/>
    <lineage>
        <taxon>Eukaryota</taxon>
        <taxon>Viridiplantae</taxon>
        <taxon>Streptophyta</taxon>
        <taxon>Embryophyta</taxon>
        <taxon>Tracheophyta</taxon>
        <taxon>Spermatophyta</taxon>
        <taxon>Magnoliopsida</taxon>
        <taxon>Liliopsida</taxon>
        <taxon>Poales</taxon>
        <taxon>Poaceae</taxon>
        <taxon>PACMAD clade</taxon>
        <taxon>Arundinoideae</taxon>
        <taxon>Arundineae</taxon>
        <taxon>Arundo</taxon>
    </lineage>
</organism>
<name>A0A0A9A728_ARUDO</name>